<gene>
    <name evidence="1" type="ORF">JOH49_007540</name>
</gene>
<accession>A0A8I2C8S6</accession>
<organism evidence="1 2">
    <name type="scientific">Bradyrhizobium elkanii</name>
    <dbReference type="NCBI Taxonomy" id="29448"/>
    <lineage>
        <taxon>Bacteria</taxon>
        <taxon>Pseudomonadati</taxon>
        <taxon>Pseudomonadota</taxon>
        <taxon>Alphaproteobacteria</taxon>
        <taxon>Hyphomicrobiales</taxon>
        <taxon>Nitrobacteraceae</taxon>
        <taxon>Bradyrhizobium</taxon>
    </lineage>
</organism>
<evidence type="ECO:0000313" key="1">
    <source>
        <dbReference type="EMBL" id="MBP1297787.1"/>
    </source>
</evidence>
<comment type="caution">
    <text evidence="1">The sequence shown here is derived from an EMBL/GenBank/DDBJ whole genome shotgun (WGS) entry which is preliminary data.</text>
</comment>
<proteinExistence type="predicted"/>
<reference evidence="1" key="1">
    <citation type="submission" date="2021-02" db="EMBL/GenBank/DDBJ databases">
        <title>Genomic Encyclopedia of Type Strains, Phase IV (KMG-V): Genome sequencing to study the core and pangenomes of soil and plant-associated prokaryotes.</title>
        <authorList>
            <person name="Whitman W."/>
        </authorList>
    </citation>
    <scope>NUCLEOTIDE SEQUENCE</scope>
    <source>
        <strain evidence="1">USDA 406</strain>
    </source>
</reference>
<name>A0A8I2C8S6_BRAEL</name>
<dbReference type="AlphaFoldDB" id="A0A8I2C8S6"/>
<dbReference type="Proteomes" id="UP000673383">
    <property type="component" value="Unassembled WGS sequence"/>
</dbReference>
<dbReference type="EMBL" id="JAFICZ010000001">
    <property type="protein sequence ID" value="MBP1297787.1"/>
    <property type="molecule type" value="Genomic_DNA"/>
</dbReference>
<sequence>MTTAVCAAKPVPTDMENGLAAKGRKAQCDLIS</sequence>
<protein>
    <submittedName>
        <fullName evidence="1">Uncharacterized protein</fullName>
    </submittedName>
</protein>
<evidence type="ECO:0000313" key="2">
    <source>
        <dbReference type="Proteomes" id="UP000673383"/>
    </source>
</evidence>